<dbReference type="InterPro" id="IPR010934">
    <property type="entry name" value="NADH_DH_su5_C"/>
</dbReference>
<feature type="transmembrane region" description="Helical" evidence="15">
    <location>
        <begin position="498"/>
        <end position="515"/>
    </location>
</feature>
<keyword evidence="7" id="KW-1278">Translocase</keyword>
<gene>
    <name evidence="19" type="ORF">EQU50_04015</name>
</gene>
<evidence type="ECO:0000256" key="14">
    <source>
        <dbReference type="RuleBase" id="RU000320"/>
    </source>
</evidence>
<evidence type="ECO:0000259" key="18">
    <source>
        <dbReference type="Pfam" id="PF06455"/>
    </source>
</evidence>
<accession>A0A4V2DZS8</accession>
<protein>
    <recommendedName>
        <fullName evidence="3">NADH-ubiquinone oxidoreductase chain 5</fullName>
        <ecNumber evidence="2">7.1.1.2</ecNumber>
    </recommendedName>
</protein>
<feature type="transmembrane region" description="Helical" evidence="15">
    <location>
        <begin position="374"/>
        <end position="397"/>
    </location>
</feature>
<evidence type="ECO:0000313" key="19">
    <source>
        <dbReference type="EMBL" id="RZI46107.1"/>
    </source>
</evidence>
<dbReference type="EC" id="7.1.1.2" evidence="2"/>
<dbReference type="InterPro" id="IPR001750">
    <property type="entry name" value="ND/Mrp_TM"/>
</dbReference>
<keyword evidence="9 15" id="KW-1133">Transmembrane helix</keyword>
<feature type="domain" description="NADH:quinone oxidoreductase/Mrp antiporter transmembrane" evidence="16">
    <location>
        <begin position="133"/>
        <end position="429"/>
    </location>
</feature>
<evidence type="ECO:0000256" key="12">
    <source>
        <dbReference type="ARBA" id="ARBA00023136"/>
    </source>
</evidence>
<evidence type="ECO:0000259" key="16">
    <source>
        <dbReference type="Pfam" id="PF00361"/>
    </source>
</evidence>
<keyword evidence="4" id="KW-0813">Transport</keyword>
<dbReference type="Pfam" id="PF00662">
    <property type="entry name" value="Proton_antipo_N"/>
    <property type="match status" value="1"/>
</dbReference>
<evidence type="ECO:0000256" key="6">
    <source>
        <dbReference type="ARBA" id="ARBA00022692"/>
    </source>
</evidence>
<dbReference type="OrthoDB" id="9811798at2"/>
<feature type="transmembrane region" description="Helical" evidence="15">
    <location>
        <begin position="85"/>
        <end position="103"/>
    </location>
</feature>
<dbReference type="PANTHER" id="PTHR42829:SF2">
    <property type="entry name" value="NADH-UBIQUINONE OXIDOREDUCTASE CHAIN 5"/>
    <property type="match status" value="1"/>
</dbReference>
<feature type="transmembrane region" description="Helical" evidence="15">
    <location>
        <begin position="211"/>
        <end position="234"/>
    </location>
</feature>
<dbReference type="GO" id="GO:0015990">
    <property type="term" value="P:electron transport coupled proton transport"/>
    <property type="evidence" value="ECO:0007669"/>
    <property type="project" value="TreeGrafter"/>
</dbReference>
<keyword evidence="10" id="KW-0520">NAD</keyword>
<comment type="subcellular location">
    <subcellularLocation>
        <location evidence="1">Endomembrane system</location>
        <topology evidence="1">Multi-pass membrane protein</topology>
    </subcellularLocation>
    <subcellularLocation>
        <location evidence="14">Membrane</location>
        <topology evidence="14">Multi-pass membrane protein</topology>
    </subcellularLocation>
</comment>
<dbReference type="NCBIfam" id="TIGR01974">
    <property type="entry name" value="NDH_I_L"/>
    <property type="match status" value="1"/>
</dbReference>
<dbReference type="PRINTS" id="PR01434">
    <property type="entry name" value="NADHDHGNASE5"/>
</dbReference>
<dbReference type="GO" id="GO:0003954">
    <property type="term" value="F:NADH dehydrogenase activity"/>
    <property type="evidence" value="ECO:0007669"/>
    <property type="project" value="TreeGrafter"/>
</dbReference>
<feature type="domain" description="NADH-Ubiquinone oxidoreductase (complex I) chain 5 N-terminal" evidence="17">
    <location>
        <begin position="66"/>
        <end position="116"/>
    </location>
</feature>
<evidence type="ECO:0000256" key="4">
    <source>
        <dbReference type="ARBA" id="ARBA00022448"/>
    </source>
</evidence>
<dbReference type="GO" id="GO:0042773">
    <property type="term" value="P:ATP synthesis coupled electron transport"/>
    <property type="evidence" value="ECO:0007669"/>
    <property type="project" value="InterPro"/>
</dbReference>
<organism evidence="19 20">
    <name type="scientific">Candidatus Finniella inopinata</name>
    <dbReference type="NCBI Taxonomy" id="1696036"/>
    <lineage>
        <taxon>Bacteria</taxon>
        <taxon>Pseudomonadati</taxon>
        <taxon>Pseudomonadota</taxon>
        <taxon>Alphaproteobacteria</taxon>
        <taxon>Holosporales</taxon>
        <taxon>Candidatus Paracaedibacteraceae</taxon>
        <taxon>Candidatus Finniella</taxon>
    </lineage>
</organism>
<feature type="transmembrane region" description="Helical" evidence="15">
    <location>
        <begin position="597"/>
        <end position="617"/>
    </location>
</feature>
<feature type="transmembrane region" description="Helical" evidence="15">
    <location>
        <begin position="30"/>
        <end position="53"/>
    </location>
</feature>
<dbReference type="AlphaFoldDB" id="A0A4V2DZS8"/>
<feature type="transmembrane region" description="Helical" evidence="15">
    <location>
        <begin position="341"/>
        <end position="362"/>
    </location>
</feature>
<dbReference type="Pfam" id="PF06455">
    <property type="entry name" value="NADH5_C"/>
    <property type="match status" value="1"/>
</dbReference>
<dbReference type="RefSeq" id="WP_130153861.1">
    <property type="nucleotide sequence ID" value="NZ_SCFB01000005.1"/>
</dbReference>
<feature type="transmembrane region" description="Helical" evidence="15">
    <location>
        <begin position="169"/>
        <end position="191"/>
    </location>
</feature>
<feature type="domain" description="NADH dehydrogenase subunit 5 C-terminal" evidence="18">
    <location>
        <begin position="433"/>
        <end position="609"/>
    </location>
</feature>
<dbReference type="Gene3D" id="1.20.5.2700">
    <property type="match status" value="1"/>
</dbReference>
<dbReference type="InterPro" id="IPR018393">
    <property type="entry name" value="NADHpl_OxRdtase_5_subgr"/>
</dbReference>
<evidence type="ECO:0000313" key="20">
    <source>
        <dbReference type="Proteomes" id="UP000293550"/>
    </source>
</evidence>
<keyword evidence="6 14" id="KW-0812">Transmembrane</keyword>
<dbReference type="Pfam" id="PF00361">
    <property type="entry name" value="Proton_antipo_M"/>
    <property type="match status" value="1"/>
</dbReference>
<name>A0A4V2DZS8_9PROT</name>
<evidence type="ECO:0000256" key="1">
    <source>
        <dbReference type="ARBA" id="ARBA00004127"/>
    </source>
</evidence>
<feature type="transmembrane region" description="Helical" evidence="15">
    <location>
        <begin position="285"/>
        <end position="306"/>
    </location>
</feature>
<keyword evidence="20" id="KW-1185">Reference proteome</keyword>
<dbReference type="NCBIfam" id="NF005141">
    <property type="entry name" value="PRK06590.1"/>
    <property type="match status" value="1"/>
</dbReference>
<feature type="transmembrane region" description="Helical" evidence="15">
    <location>
        <begin position="461"/>
        <end position="486"/>
    </location>
</feature>
<evidence type="ECO:0000256" key="8">
    <source>
        <dbReference type="ARBA" id="ARBA00022982"/>
    </source>
</evidence>
<evidence type="ECO:0000256" key="10">
    <source>
        <dbReference type="ARBA" id="ARBA00023027"/>
    </source>
</evidence>
<keyword evidence="12 15" id="KW-0472">Membrane</keyword>
<comment type="catalytic activity">
    <reaction evidence="13">
        <text>a ubiquinone + NADH + 5 H(+)(in) = a ubiquinol + NAD(+) + 4 H(+)(out)</text>
        <dbReference type="Rhea" id="RHEA:29091"/>
        <dbReference type="Rhea" id="RHEA-COMP:9565"/>
        <dbReference type="Rhea" id="RHEA-COMP:9566"/>
        <dbReference type="ChEBI" id="CHEBI:15378"/>
        <dbReference type="ChEBI" id="CHEBI:16389"/>
        <dbReference type="ChEBI" id="CHEBI:17976"/>
        <dbReference type="ChEBI" id="CHEBI:57540"/>
        <dbReference type="ChEBI" id="CHEBI:57945"/>
        <dbReference type="EC" id="7.1.1.2"/>
    </reaction>
</comment>
<feature type="transmembrane region" description="Helical" evidence="15">
    <location>
        <begin position="6"/>
        <end position="25"/>
    </location>
</feature>
<evidence type="ECO:0000256" key="5">
    <source>
        <dbReference type="ARBA" id="ARBA00022660"/>
    </source>
</evidence>
<proteinExistence type="predicted"/>
<dbReference type="InterPro" id="IPR003945">
    <property type="entry name" value="NU5C-like"/>
</dbReference>
<keyword evidence="5" id="KW-0679">Respiratory chain</keyword>
<evidence type="ECO:0000256" key="7">
    <source>
        <dbReference type="ARBA" id="ARBA00022967"/>
    </source>
</evidence>
<evidence type="ECO:0000256" key="13">
    <source>
        <dbReference type="ARBA" id="ARBA00049551"/>
    </source>
</evidence>
<feature type="transmembrane region" description="Helical" evidence="15">
    <location>
        <begin position="115"/>
        <end position="133"/>
    </location>
</feature>
<dbReference type="InterPro" id="IPR001516">
    <property type="entry name" value="Proton_antipo_N"/>
</dbReference>
<keyword evidence="11" id="KW-0830">Ubiquinone</keyword>
<dbReference type="PRINTS" id="PR01435">
    <property type="entry name" value="NPOXDRDTASE5"/>
</dbReference>
<evidence type="ECO:0000256" key="2">
    <source>
        <dbReference type="ARBA" id="ARBA00012944"/>
    </source>
</evidence>
<dbReference type="EMBL" id="SCFB01000005">
    <property type="protein sequence ID" value="RZI46107.1"/>
    <property type="molecule type" value="Genomic_DNA"/>
</dbReference>
<dbReference type="Proteomes" id="UP000293550">
    <property type="component" value="Unassembled WGS sequence"/>
</dbReference>
<dbReference type="GO" id="GO:0008137">
    <property type="term" value="F:NADH dehydrogenase (ubiquinone) activity"/>
    <property type="evidence" value="ECO:0007669"/>
    <property type="project" value="UniProtKB-EC"/>
</dbReference>
<keyword evidence="8" id="KW-0249">Electron transport</keyword>
<evidence type="ECO:0000256" key="9">
    <source>
        <dbReference type="ARBA" id="ARBA00022989"/>
    </source>
</evidence>
<evidence type="ECO:0000256" key="3">
    <source>
        <dbReference type="ARBA" id="ARBA00021096"/>
    </source>
</evidence>
<sequence length="627" mass="69623">MSLNLLSLLVVFSTLGGFCLSLCLLRHPRIVQAVTCMAVAISFGGLLGLWFSLKPDLTFAMKLCYWLKVGKLKIFWGLCFNDLNFAMTGVVTFISFWVHIYSLSYMANDPHRARFMAYLNFFTFMMLLLITSPTLIQMFVGWEGVGVASYLLIGFWGHREKTGPAAMKAFLVNRVGDAAMLLGICALLYQFGTLEFSSLATQIPGQADATMNFWFSEVSALNLIGLLFFIGAMAKSAQIGFHVWLPDAMEAPTPVSALIHAATMVTAGIFLLAKLSPLYECAPYVRNVMIVVGALTALFGAVVALTQTDIKRIIAYSTCSQLGYMVLACGCSAYKAAIFHLVTHAFFKALLFLGAGSVIHAMSGEQDIRKMGGLARFIPTTCGLMWIGSLALGGIPFLSGYYSKDWILYSLWEAGSIGGLTIALFVITLTTFYSWRLLWLVFQGQLRADDQVEAHLHESPLLMLIPLFVLASGAVVSGWCGWHLLLVETTHSPLWLELIPFVLAVSGILGAIHVYRHPNLANKLGNGLLYQFSYRKGYFDEIYKSLLTKPILQLGTFFWRIIDVRVIDRFGPEASSKVLLFFSGRHKILQNGYLSRYTFIMMLAILLILGYYLVIFYNCPGFSRVNL</sequence>
<feature type="transmembrane region" description="Helical" evidence="15">
    <location>
        <begin position="255"/>
        <end position="273"/>
    </location>
</feature>
<dbReference type="GO" id="GO:0016020">
    <property type="term" value="C:membrane"/>
    <property type="evidence" value="ECO:0007669"/>
    <property type="project" value="UniProtKB-SubCell"/>
</dbReference>
<evidence type="ECO:0000259" key="17">
    <source>
        <dbReference type="Pfam" id="PF00662"/>
    </source>
</evidence>
<evidence type="ECO:0000256" key="11">
    <source>
        <dbReference type="ARBA" id="ARBA00023075"/>
    </source>
</evidence>
<dbReference type="GO" id="GO:0012505">
    <property type="term" value="C:endomembrane system"/>
    <property type="evidence" value="ECO:0007669"/>
    <property type="project" value="UniProtKB-SubCell"/>
</dbReference>
<evidence type="ECO:0000256" key="15">
    <source>
        <dbReference type="SAM" id="Phobius"/>
    </source>
</evidence>
<feature type="transmembrane region" description="Helical" evidence="15">
    <location>
        <begin position="417"/>
        <end position="441"/>
    </location>
</feature>
<reference evidence="19 20" key="1">
    <citation type="submission" date="2018-10" db="EMBL/GenBank/DDBJ databases">
        <title>An updated phylogeny of the Alphaproteobacteria reveals that the parasitic Rickettsiales and Holosporales have independent origins.</title>
        <authorList>
            <person name="Munoz-Gomez S.A."/>
            <person name="Hess S."/>
            <person name="Burger G."/>
            <person name="Lang B.F."/>
            <person name="Susko E."/>
            <person name="Slamovits C.H."/>
            <person name="Roger A.J."/>
        </authorList>
    </citation>
    <scope>NUCLEOTIDE SEQUENCE [LARGE SCALE GENOMIC DNA]</scope>
    <source>
        <strain evidence="19">HOLO01</strain>
    </source>
</reference>
<dbReference type="PANTHER" id="PTHR42829">
    <property type="entry name" value="NADH-UBIQUINONE OXIDOREDUCTASE CHAIN 5"/>
    <property type="match status" value="1"/>
</dbReference>
<comment type="caution">
    <text evidence="19">The sequence shown here is derived from an EMBL/GenBank/DDBJ whole genome shotgun (WGS) entry which is preliminary data.</text>
</comment>